<evidence type="ECO:0000313" key="1">
    <source>
        <dbReference type="EMBL" id="EDR16021.1"/>
    </source>
</evidence>
<accession>B0CNZ0</accession>
<dbReference type="Proteomes" id="UP000001194">
    <property type="component" value="Unassembled WGS sequence"/>
</dbReference>
<proteinExistence type="predicted"/>
<organism evidence="2">
    <name type="scientific">Laccaria bicolor (strain S238N-H82 / ATCC MYA-4686)</name>
    <name type="common">Bicoloured deceiver</name>
    <name type="synonym">Laccaria laccata var. bicolor</name>
    <dbReference type="NCBI Taxonomy" id="486041"/>
    <lineage>
        <taxon>Eukaryota</taxon>
        <taxon>Fungi</taxon>
        <taxon>Dikarya</taxon>
        <taxon>Basidiomycota</taxon>
        <taxon>Agaricomycotina</taxon>
        <taxon>Agaricomycetes</taxon>
        <taxon>Agaricomycetidae</taxon>
        <taxon>Agaricales</taxon>
        <taxon>Agaricineae</taxon>
        <taxon>Hydnangiaceae</taxon>
        <taxon>Laccaria</taxon>
    </lineage>
</organism>
<evidence type="ECO:0000313" key="2">
    <source>
        <dbReference type="Proteomes" id="UP000001194"/>
    </source>
</evidence>
<dbReference type="GeneID" id="6069236"/>
<dbReference type="InParanoid" id="B0CNZ0"/>
<name>B0CNZ0_LACBS</name>
<dbReference type="OrthoDB" id="3114394at2759"/>
<dbReference type="AlphaFoldDB" id="B0CNZ0"/>
<dbReference type="EMBL" id="DS547091">
    <property type="protein sequence ID" value="EDR16021.1"/>
    <property type="molecule type" value="Genomic_DNA"/>
</dbReference>
<dbReference type="RefSeq" id="XP_001874229.1">
    <property type="nucleotide sequence ID" value="XM_001874194.1"/>
</dbReference>
<keyword evidence="2" id="KW-1185">Reference proteome</keyword>
<gene>
    <name evidence="1" type="ORF">LACBIDRAFT_321164</name>
</gene>
<sequence length="122" mass="13184">MPGFLRVADIPGKLAKAKKFSLKSGCTRAMVNIQHSPPISPPQPFGNGPNLIRPRVVGQYAGNQDFNTSDVNSEFHGDRFACGGEERRVGMLGWDFQDGLFVVVEAEVEGLLHKTPTCLSAG</sequence>
<dbReference type="KEGG" id="lbc:LACBIDRAFT_321164"/>
<reference evidence="1 2" key="1">
    <citation type="journal article" date="2008" name="Nature">
        <title>The genome of Laccaria bicolor provides insights into mycorrhizal symbiosis.</title>
        <authorList>
            <person name="Martin F."/>
            <person name="Aerts A."/>
            <person name="Ahren D."/>
            <person name="Brun A."/>
            <person name="Danchin E.G.J."/>
            <person name="Duchaussoy F."/>
            <person name="Gibon J."/>
            <person name="Kohler A."/>
            <person name="Lindquist E."/>
            <person name="Pereda V."/>
            <person name="Salamov A."/>
            <person name="Shapiro H.J."/>
            <person name="Wuyts J."/>
            <person name="Blaudez D."/>
            <person name="Buee M."/>
            <person name="Brokstein P."/>
            <person name="Canbaeck B."/>
            <person name="Cohen D."/>
            <person name="Courty P.E."/>
            <person name="Coutinho P.M."/>
            <person name="Delaruelle C."/>
            <person name="Detter J.C."/>
            <person name="Deveau A."/>
            <person name="DiFazio S."/>
            <person name="Duplessis S."/>
            <person name="Fraissinet-Tachet L."/>
            <person name="Lucic E."/>
            <person name="Frey-Klett P."/>
            <person name="Fourrey C."/>
            <person name="Feussner I."/>
            <person name="Gay G."/>
            <person name="Grimwood J."/>
            <person name="Hoegger P.J."/>
            <person name="Jain P."/>
            <person name="Kilaru S."/>
            <person name="Labbe J."/>
            <person name="Lin Y.C."/>
            <person name="Legue V."/>
            <person name="Le Tacon F."/>
            <person name="Marmeisse R."/>
            <person name="Melayah D."/>
            <person name="Montanini B."/>
            <person name="Muratet M."/>
            <person name="Nehls U."/>
            <person name="Niculita-Hirzel H."/>
            <person name="Oudot-Le Secq M.P."/>
            <person name="Peter M."/>
            <person name="Quesneville H."/>
            <person name="Rajashekar B."/>
            <person name="Reich M."/>
            <person name="Rouhier N."/>
            <person name="Schmutz J."/>
            <person name="Yin T."/>
            <person name="Chalot M."/>
            <person name="Henrissat B."/>
            <person name="Kuees U."/>
            <person name="Lucas S."/>
            <person name="Van de Peer Y."/>
            <person name="Podila G.K."/>
            <person name="Polle A."/>
            <person name="Pukkila P.J."/>
            <person name="Richardson P.M."/>
            <person name="Rouze P."/>
            <person name="Sanders I.R."/>
            <person name="Stajich J.E."/>
            <person name="Tunlid A."/>
            <person name="Tuskan G."/>
            <person name="Grigoriev I.V."/>
        </authorList>
    </citation>
    <scope>NUCLEOTIDE SEQUENCE [LARGE SCALE GENOMIC DNA]</scope>
    <source>
        <strain evidence="2">S238N-H82 / ATCC MYA-4686</strain>
    </source>
</reference>
<protein>
    <submittedName>
        <fullName evidence="1">Predicted protein</fullName>
    </submittedName>
</protein>
<dbReference type="HOGENOM" id="CLU_2027116_0_0_1"/>